<dbReference type="RefSeq" id="XP_034233971.1">
    <property type="nucleotide sequence ID" value="XM_034378080.1"/>
</dbReference>
<feature type="domain" description="FUZ/MON1/HPS1 third Longin" evidence="4">
    <location>
        <begin position="487"/>
        <end position="633"/>
    </location>
</feature>
<evidence type="ECO:0000313" key="5">
    <source>
        <dbReference type="Proteomes" id="UP000515158"/>
    </source>
</evidence>
<dbReference type="CTD" id="3257"/>
<dbReference type="InterPro" id="IPR043970">
    <property type="entry name" value="FUZ/MON1/HPS1_longin_3"/>
</dbReference>
<dbReference type="Pfam" id="PF19037">
    <property type="entry name" value="Fuz_longin_2"/>
    <property type="match status" value="1"/>
</dbReference>
<reference evidence="6" key="1">
    <citation type="submission" date="2025-08" db="UniProtKB">
        <authorList>
            <consortium name="RefSeq"/>
        </authorList>
    </citation>
    <scope>IDENTIFICATION</scope>
    <source>
        <tissue evidence="6">Total insect</tissue>
    </source>
</reference>
<evidence type="ECO:0000259" key="4">
    <source>
        <dbReference type="Pfam" id="PF19038"/>
    </source>
</evidence>
<gene>
    <name evidence="6" type="primary">LOC117640994</name>
</gene>
<dbReference type="InterPro" id="IPR043972">
    <property type="entry name" value="FUZ/MON1/HPS1_longin_1"/>
</dbReference>
<protein>
    <submittedName>
        <fullName evidence="6">Hermansky-Pudlak syndrome 1 protein homolog isoform X2</fullName>
    </submittedName>
</protein>
<feature type="domain" description="FUZ/MON1/HPS1 first Longin" evidence="2">
    <location>
        <begin position="2"/>
        <end position="146"/>
    </location>
</feature>
<dbReference type="PANTHER" id="PTHR12761:SF1">
    <property type="entry name" value="BLOC-3 COMPLEX MEMBER HPS1"/>
    <property type="match status" value="1"/>
</dbReference>
<keyword evidence="5" id="KW-1185">Reference proteome</keyword>
<evidence type="ECO:0000259" key="2">
    <source>
        <dbReference type="Pfam" id="PF19036"/>
    </source>
</evidence>
<dbReference type="GeneID" id="117640994"/>
<organism evidence="6">
    <name type="scientific">Thrips palmi</name>
    <name type="common">Melon thrips</name>
    <dbReference type="NCBI Taxonomy" id="161013"/>
    <lineage>
        <taxon>Eukaryota</taxon>
        <taxon>Metazoa</taxon>
        <taxon>Ecdysozoa</taxon>
        <taxon>Arthropoda</taxon>
        <taxon>Hexapoda</taxon>
        <taxon>Insecta</taxon>
        <taxon>Pterygota</taxon>
        <taxon>Neoptera</taxon>
        <taxon>Paraneoptera</taxon>
        <taxon>Thysanoptera</taxon>
        <taxon>Terebrantia</taxon>
        <taxon>Thripoidea</taxon>
        <taxon>Thripidae</taxon>
        <taxon>Thrips</taxon>
    </lineage>
</organism>
<dbReference type="GO" id="GO:0031085">
    <property type="term" value="C:BLOC-3 complex"/>
    <property type="evidence" value="ECO:0007669"/>
    <property type="project" value="TreeGrafter"/>
</dbReference>
<feature type="compositionally biased region" description="Polar residues" evidence="1">
    <location>
        <begin position="257"/>
        <end position="280"/>
    </location>
</feature>
<feature type="compositionally biased region" description="Low complexity" evidence="1">
    <location>
        <begin position="240"/>
        <end position="249"/>
    </location>
</feature>
<dbReference type="InterPro" id="IPR026053">
    <property type="entry name" value="HPS1"/>
</dbReference>
<dbReference type="OrthoDB" id="10255234at2759"/>
<evidence type="ECO:0000259" key="3">
    <source>
        <dbReference type="Pfam" id="PF19037"/>
    </source>
</evidence>
<sequence length="645" mass="71731">MRCILIFDHLNDILFTKCDSKFIQHVRKLATNQGLLPQTESGGDDCTLSPNVIIQLFSPMVTSQRVMSCQFGNSYTFIQCQDGTNMVFDEYMGYLFIHIGLEEVNWLKRTLGVCISFVKHLCGPDVSLLKISQSRSDLLTQLLDSWVFLQDSEQWLLVEAVEQLTVNAELSGATLKTLQSAVDKMRSVDELQRVHAMILVRNKFLSLYSSKNTQDLSAADLLFLNILTECVQEKESQPKTTSDSGLSGESSDEFYSPSGSLASTPNASPHINRRSPSSALNESVSPVTVTVSHDLISHLVLLSGVPYAVHMATMAPGVTLLLMVQTQMGPLCNGLSDALQALNVLQTLQVQKDSDGVKLAFEALDGAMKRTFDGLKKVKMTAPSIESCSSKLQGLWDFMRRKYIEYIKAPLPDCLLRIESSSAGFQSLLCELLWRTCLDSIALHAAVSGVESGAEHVRKGLHDFSSFLEVKALCNFTLGSYLEEFPGLVHFIYVDRSNHRVTAPSLDFSAQETVTLTKKKIWWMVELSRAHLQDGHFALMWKDTTFNYAYFLWFEDASGSPLKPKVLPTSALKNFPMPGVMCGDFYQKLIECCFPKTSPSKIRCFELMCIHLGLATSSCVLEHSRRLAATIWEVTGMPGSPLDLL</sequence>
<dbReference type="InterPro" id="IPR043971">
    <property type="entry name" value="FUZ/MON1/HPS1_longin_2"/>
</dbReference>
<feature type="domain" description="FUZ/MON1/HPS1 second Longin" evidence="3">
    <location>
        <begin position="192"/>
        <end position="280"/>
    </location>
</feature>
<feature type="region of interest" description="Disordered" evidence="1">
    <location>
        <begin position="234"/>
        <end position="280"/>
    </location>
</feature>
<dbReference type="GO" id="GO:0005085">
    <property type="term" value="F:guanyl-nucleotide exchange factor activity"/>
    <property type="evidence" value="ECO:0007669"/>
    <property type="project" value="TreeGrafter"/>
</dbReference>
<dbReference type="Proteomes" id="UP000515158">
    <property type="component" value="Unplaced"/>
</dbReference>
<dbReference type="GO" id="GO:0016192">
    <property type="term" value="P:vesicle-mediated transport"/>
    <property type="evidence" value="ECO:0007669"/>
    <property type="project" value="InterPro"/>
</dbReference>
<name>A0A6P8YCC2_THRPL</name>
<evidence type="ECO:0000256" key="1">
    <source>
        <dbReference type="SAM" id="MobiDB-lite"/>
    </source>
</evidence>
<proteinExistence type="predicted"/>
<dbReference type="PANTHER" id="PTHR12761">
    <property type="entry name" value="HERMANSKY-PUDLAK SYNDROME PROTEIN 1"/>
    <property type="match status" value="1"/>
</dbReference>
<accession>A0A6P8YCC2</accession>
<evidence type="ECO:0000313" key="6">
    <source>
        <dbReference type="RefSeq" id="XP_034233971.1"/>
    </source>
</evidence>
<dbReference type="AlphaFoldDB" id="A0A6P8YCC2"/>
<dbReference type="Pfam" id="PF19036">
    <property type="entry name" value="Fuz_longin_1"/>
    <property type="match status" value="1"/>
</dbReference>
<dbReference type="Pfam" id="PF19038">
    <property type="entry name" value="Fuz_longin_3"/>
    <property type="match status" value="1"/>
</dbReference>